<feature type="domain" description="C3H1-type" evidence="2">
    <location>
        <begin position="211"/>
        <end position="238"/>
    </location>
</feature>
<dbReference type="Proteomes" id="UP000604046">
    <property type="component" value="Unassembled WGS sequence"/>
</dbReference>
<dbReference type="GO" id="GO:0008270">
    <property type="term" value="F:zinc ion binding"/>
    <property type="evidence" value="ECO:0007669"/>
    <property type="project" value="UniProtKB-KW"/>
</dbReference>
<dbReference type="PROSITE" id="PS50103">
    <property type="entry name" value="ZF_C3H1"/>
    <property type="match status" value="1"/>
</dbReference>
<evidence type="ECO:0000256" key="1">
    <source>
        <dbReference type="PROSITE-ProRule" id="PRU00723"/>
    </source>
</evidence>
<keyword evidence="1" id="KW-0863">Zinc-finger</keyword>
<keyword evidence="4" id="KW-1185">Reference proteome</keyword>
<dbReference type="InterPro" id="IPR000571">
    <property type="entry name" value="Znf_CCCH"/>
</dbReference>
<protein>
    <recommendedName>
        <fullName evidence="2">C3H1-type domain-containing protein</fullName>
    </recommendedName>
</protein>
<evidence type="ECO:0000313" key="4">
    <source>
        <dbReference type="Proteomes" id="UP000604046"/>
    </source>
</evidence>
<feature type="zinc finger region" description="C3H1-type" evidence="1">
    <location>
        <begin position="211"/>
        <end position="238"/>
    </location>
</feature>
<proteinExistence type="predicted"/>
<evidence type="ECO:0000259" key="2">
    <source>
        <dbReference type="PROSITE" id="PS50103"/>
    </source>
</evidence>
<comment type="caution">
    <text evidence="3">The sequence shown here is derived from an EMBL/GenBank/DDBJ whole genome shotgun (WGS) entry which is preliminary data.</text>
</comment>
<organism evidence="3 4">
    <name type="scientific">Symbiodinium natans</name>
    <dbReference type="NCBI Taxonomy" id="878477"/>
    <lineage>
        <taxon>Eukaryota</taxon>
        <taxon>Sar</taxon>
        <taxon>Alveolata</taxon>
        <taxon>Dinophyceae</taxon>
        <taxon>Suessiales</taxon>
        <taxon>Symbiodiniaceae</taxon>
        <taxon>Symbiodinium</taxon>
    </lineage>
</organism>
<accession>A0A812V5N2</accession>
<reference evidence="3" key="1">
    <citation type="submission" date="2021-02" db="EMBL/GenBank/DDBJ databases">
        <authorList>
            <person name="Dougan E. K."/>
            <person name="Rhodes N."/>
            <person name="Thang M."/>
            <person name="Chan C."/>
        </authorList>
    </citation>
    <scope>NUCLEOTIDE SEQUENCE</scope>
</reference>
<name>A0A812V5N2_9DINO</name>
<gene>
    <name evidence="3" type="ORF">SNAT2548_LOCUS34576</name>
</gene>
<dbReference type="EMBL" id="CAJNDS010002816">
    <property type="protein sequence ID" value="CAE7608156.1"/>
    <property type="molecule type" value="Genomic_DNA"/>
</dbReference>
<keyword evidence="1" id="KW-0479">Metal-binding</keyword>
<dbReference type="AlphaFoldDB" id="A0A812V5N2"/>
<evidence type="ECO:0000313" key="3">
    <source>
        <dbReference type="EMBL" id="CAE7608156.1"/>
    </source>
</evidence>
<sequence>MELVYSKTFVSFQEVPLRAPRTKSMPNLFKTDLDVQDAKALEANLEQKIKDLARRVGGWNDGEVGDRLNASAGSNAGADPRPATELWLQVDNHQQVSHDQHKWRVPVEEAPTEDGAGLDIPPPAADLRAQVANHQQASHDEDEWGMPVEDSRLQEAPTEDDAGLDIPPPAADLRGAQVPEDAAQAPPAGVVVLPVAPRRRIFNIGSIAHPQVCRRPCMFFLAGQCRNGVDCGFCHLPHNYRPIVPDQFQRSCMRKASLAELTVVVLEHLEVKLAASGYIRLGTLLLEVLRGSVVNYRTRVLRANETECLKMLFRRMTIGGLVQVILNKAPEGAFAERLEQELLHLRMRVTYG</sequence>
<keyword evidence="1" id="KW-0862">Zinc</keyword>